<keyword evidence="4" id="KW-1185">Reference proteome</keyword>
<protein>
    <recommendedName>
        <fullName evidence="2">UPF0231 protein VQ7734_01030</fullName>
    </recommendedName>
</protein>
<accession>A0A1M7YRQ1</accession>
<evidence type="ECO:0000313" key="4">
    <source>
        <dbReference type="Proteomes" id="UP000184600"/>
    </source>
</evidence>
<name>A0A1M7YRQ1_9VIBR</name>
<evidence type="ECO:0000256" key="1">
    <source>
        <dbReference type="ARBA" id="ARBA00005367"/>
    </source>
</evidence>
<dbReference type="Pfam" id="PF06062">
    <property type="entry name" value="UPF0231"/>
    <property type="match status" value="1"/>
</dbReference>
<dbReference type="AlphaFoldDB" id="A0A1M7YRQ1"/>
<dbReference type="Proteomes" id="UP000184600">
    <property type="component" value="Unassembled WGS sequence"/>
</dbReference>
<reference evidence="4" key="1">
    <citation type="submission" date="2016-12" db="EMBL/GenBank/DDBJ databases">
        <authorList>
            <person name="Rodrigo-Torres L."/>
            <person name="Arahal R.D."/>
            <person name="Lucena T."/>
        </authorList>
    </citation>
    <scope>NUCLEOTIDE SEQUENCE [LARGE SCALE GENOMIC DNA]</scope>
</reference>
<dbReference type="RefSeq" id="WP_073580203.1">
    <property type="nucleotide sequence ID" value="NZ_AP024897.1"/>
</dbReference>
<dbReference type="OrthoDB" id="5739292at2"/>
<dbReference type="PIRSF" id="PIRSF006287">
    <property type="entry name" value="UCP006287"/>
    <property type="match status" value="1"/>
</dbReference>
<dbReference type="STRING" id="1117707.VQ7734_01030"/>
<dbReference type="InterPro" id="IPR008249">
    <property type="entry name" value="UPF0231"/>
</dbReference>
<comment type="similarity">
    <text evidence="1 2">Belongs to the UPF0231 family.</text>
</comment>
<gene>
    <name evidence="3" type="ORF">VQ7734_01030</name>
</gene>
<evidence type="ECO:0000256" key="2">
    <source>
        <dbReference type="HAMAP-Rule" id="MF_01053"/>
    </source>
</evidence>
<evidence type="ECO:0000313" key="3">
    <source>
        <dbReference type="EMBL" id="SHO55309.1"/>
    </source>
</evidence>
<proteinExistence type="inferred from homology"/>
<sequence length="125" mass="14542">MDYEFKKNSLDGVYYCQCSMGHEIVGRWLQEEIGSEKAQITRVLQFIRHAKQHHAREHCFTGREISVTICEDEVVIQENTLLCADDDATQYEEELSFYESESSGCCGIEDFERLILQWADFTRGC</sequence>
<dbReference type="EMBL" id="FRFG01000013">
    <property type="protein sequence ID" value="SHO55309.1"/>
    <property type="molecule type" value="Genomic_DNA"/>
</dbReference>
<organism evidence="3 4">
    <name type="scientific">Vibrio quintilis</name>
    <dbReference type="NCBI Taxonomy" id="1117707"/>
    <lineage>
        <taxon>Bacteria</taxon>
        <taxon>Pseudomonadati</taxon>
        <taxon>Pseudomonadota</taxon>
        <taxon>Gammaproteobacteria</taxon>
        <taxon>Vibrionales</taxon>
        <taxon>Vibrionaceae</taxon>
        <taxon>Vibrio</taxon>
    </lineage>
</organism>
<dbReference type="HAMAP" id="MF_01053">
    <property type="entry name" value="UPF0231"/>
    <property type="match status" value="1"/>
</dbReference>